<dbReference type="Proteomes" id="UP000001817">
    <property type="component" value="Chromosome 1"/>
</dbReference>
<name>Q13XJ9_PARXL</name>
<dbReference type="AlphaFoldDB" id="Q13XJ9"/>
<dbReference type="OrthoDB" id="9789818at2"/>
<dbReference type="EMBL" id="CP000270">
    <property type="protein sequence ID" value="ABE31190.1"/>
    <property type="molecule type" value="Genomic_DNA"/>
</dbReference>
<dbReference type="RefSeq" id="WP_011488787.1">
    <property type="nucleotide sequence ID" value="NC_007951.1"/>
</dbReference>
<gene>
    <name evidence="1" type="ORF">Bxe_A1767</name>
</gene>
<dbReference type="STRING" id="266265.Bxe_A1767"/>
<dbReference type="KEGG" id="bxb:DR64_3933"/>
<dbReference type="eggNOG" id="ENOG50330VM">
    <property type="taxonomic scope" value="Bacteria"/>
</dbReference>
<dbReference type="KEGG" id="bxe:Bxe_A1767"/>
<organism evidence="1 2">
    <name type="scientific">Paraburkholderia xenovorans (strain LB400)</name>
    <dbReference type="NCBI Taxonomy" id="266265"/>
    <lineage>
        <taxon>Bacteria</taxon>
        <taxon>Pseudomonadati</taxon>
        <taxon>Pseudomonadota</taxon>
        <taxon>Betaproteobacteria</taxon>
        <taxon>Burkholderiales</taxon>
        <taxon>Burkholderiaceae</taxon>
        <taxon>Paraburkholderia</taxon>
    </lineage>
</organism>
<keyword evidence="2" id="KW-1185">Reference proteome</keyword>
<evidence type="ECO:0000313" key="2">
    <source>
        <dbReference type="Proteomes" id="UP000001817"/>
    </source>
</evidence>
<evidence type="ECO:0000313" key="1">
    <source>
        <dbReference type="EMBL" id="ABE31190.1"/>
    </source>
</evidence>
<protein>
    <submittedName>
        <fullName evidence="1">Plasmid-related protein</fullName>
    </submittedName>
</protein>
<accession>Q13XJ9</accession>
<reference evidence="1 2" key="1">
    <citation type="journal article" date="2006" name="Proc. Natl. Acad. Sci. U.S.A.">
        <title>Burkholderia xenovorans LB400 harbors a multi-replicon, 9.73-Mbp genome shaped for versatility.</title>
        <authorList>
            <person name="Chain P.S."/>
            <person name="Denef V.J."/>
            <person name="Konstantinidis K.T."/>
            <person name="Vergez L.M."/>
            <person name="Agullo L."/>
            <person name="Reyes V.L."/>
            <person name="Hauser L."/>
            <person name="Cordova M."/>
            <person name="Gomez L."/>
            <person name="Gonzalez M."/>
            <person name="Land M."/>
            <person name="Lao V."/>
            <person name="Larimer F."/>
            <person name="LiPuma J.J."/>
            <person name="Mahenthiralingam E."/>
            <person name="Malfatti S.A."/>
            <person name="Marx C.J."/>
            <person name="Parnell J.J."/>
            <person name="Ramette A."/>
            <person name="Richardson P."/>
            <person name="Seeger M."/>
            <person name="Smith D."/>
            <person name="Spilker T."/>
            <person name="Sul W.J."/>
            <person name="Tsoi T.V."/>
            <person name="Ulrich L.E."/>
            <person name="Zhulin I.B."/>
            <person name="Tiedje J.M."/>
        </authorList>
    </citation>
    <scope>NUCLEOTIDE SEQUENCE [LARGE SCALE GENOMIC DNA]</scope>
    <source>
        <strain evidence="1 2">LB400</strain>
    </source>
</reference>
<dbReference type="PATRIC" id="fig|266265.5.peg.2780"/>
<sequence>MAARERLCVELGAVRLRWDDWCARRGLTAGEGARQLIMAAIHDDEGDVQSATVMRDLIRPVVGEPRTRIEIRLTASELAAVDERAWAAGLSGNRWIVSLVRAQLTREPQLGEYEMRALSESSQQLAGINRLLGQLVRSGVAELATPDRMPDWADMRDRIDAHLRATSSVIRANLDRWSR</sequence>
<proteinExistence type="predicted"/>